<name>A0A2N6CY29_9GAMM</name>
<keyword evidence="3" id="KW-0067">ATP-binding</keyword>
<dbReference type="InterPro" id="IPR045006">
    <property type="entry name" value="CHLI-like"/>
</dbReference>
<dbReference type="GO" id="GO:0008233">
    <property type="term" value="F:peptidase activity"/>
    <property type="evidence" value="ECO:0007669"/>
    <property type="project" value="UniProtKB-KW"/>
</dbReference>
<dbReference type="GO" id="GO:0003677">
    <property type="term" value="F:DNA binding"/>
    <property type="evidence" value="ECO:0007669"/>
    <property type="project" value="InterPro"/>
</dbReference>
<dbReference type="Pfam" id="PF13541">
    <property type="entry name" value="ChlI"/>
    <property type="match status" value="1"/>
</dbReference>
<gene>
    <name evidence="5" type="ORF">C0630_07365</name>
</gene>
<organism evidence="5 6">
    <name type="scientific">Sedimenticola selenatireducens</name>
    <dbReference type="NCBI Taxonomy" id="191960"/>
    <lineage>
        <taxon>Bacteria</taxon>
        <taxon>Pseudomonadati</taxon>
        <taxon>Pseudomonadota</taxon>
        <taxon>Gammaproteobacteria</taxon>
        <taxon>Chromatiales</taxon>
        <taxon>Sedimenticolaceae</taxon>
        <taxon>Sedimenticola</taxon>
    </lineage>
</organism>
<keyword evidence="2" id="KW-0547">Nucleotide-binding</keyword>
<evidence type="ECO:0000259" key="4">
    <source>
        <dbReference type="PROSITE" id="PS50051"/>
    </source>
</evidence>
<dbReference type="SUPFAM" id="SSF52540">
    <property type="entry name" value="P-loop containing nucleoside triphosphate hydrolases"/>
    <property type="match status" value="1"/>
</dbReference>
<comment type="similarity">
    <text evidence="1">Belongs to the Mg-chelatase subunits D/I family. ComM subfamily.</text>
</comment>
<dbReference type="InterPro" id="IPR004482">
    <property type="entry name" value="Mg_chelat-rel"/>
</dbReference>
<evidence type="ECO:0000313" key="5">
    <source>
        <dbReference type="EMBL" id="PLX62216.1"/>
    </source>
</evidence>
<dbReference type="GO" id="GO:0006508">
    <property type="term" value="P:proteolysis"/>
    <property type="evidence" value="ECO:0007669"/>
    <property type="project" value="UniProtKB-KW"/>
</dbReference>
<comment type="caution">
    <text evidence="5">The sequence shown here is derived from an EMBL/GenBank/DDBJ whole genome shotgun (WGS) entry which is preliminary data.</text>
</comment>
<dbReference type="InterPro" id="IPR001208">
    <property type="entry name" value="MCM_dom"/>
</dbReference>
<dbReference type="InterPro" id="IPR003593">
    <property type="entry name" value="AAA+_ATPase"/>
</dbReference>
<dbReference type="PRINTS" id="PR01657">
    <property type="entry name" value="MCMFAMILY"/>
</dbReference>
<dbReference type="RefSeq" id="WP_273438557.1">
    <property type="nucleotide sequence ID" value="NZ_PKUN01000008.1"/>
</dbReference>
<protein>
    <submittedName>
        <fullName evidence="5">ATP-dependent protease</fullName>
    </submittedName>
</protein>
<dbReference type="PANTHER" id="PTHR32039:SF7">
    <property type="entry name" value="COMPETENCE PROTEIN COMM"/>
    <property type="match status" value="1"/>
</dbReference>
<dbReference type="InterPro" id="IPR020568">
    <property type="entry name" value="Ribosomal_Su5_D2-typ_SF"/>
</dbReference>
<sequence length="503" mass="54140">MSLATLHSRARSGINAPLVTIEVHLANGLPALSIVGLPEMAVKESKDRVRGALINSGFEFPPRRITINLAPADLPKEGGRFDLAIALGILAASGQIPSQTLDRYEFIGELALSGTLRPVKGVLPVALAARDAGRGLILPQECTAEAALVSRIPLFPANHLLSVCDHLIKGDAVEPLEAPCVPAETTHHPDLAEVRGQQHAKRALEIAAAGGHSLLMIGPPGTGKSMLASRLPGILPGMSEQESLETAAIRSISSQGFSASDWRQRPFRTPHHTASGVALVGGGSNPRPGEISLAHNGVMFLDELPEFDRRVLEVLREPLETGQVTISRAARQEQFPARCQLIAAMNPCPCGYLGDNSGQPCRCSSDQVARYRSRISGPLLDRIDMTIEVPRLPAHALGHGGPSPTEQSQTVRARVEQARQRQMARNGCPNSQLAGRRLDETCQLTDESRNLIIRAMDQLGLSARAYHRILRLARTIADLAQADALEPSHLSEAIGYRRLDQRN</sequence>
<dbReference type="Proteomes" id="UP000235015">
    <property type="component" value="Unassembled WGS sequence"/>
</dbReference>
<dbReference type="Pfam" id="PF13335">
    <property type="entry name" value="Mg_chelatase_C"/>
    <property type="match status" value="1"/>
</dbReference>
<dbReference type="Pfam" id="PF01078">
    <property type="entry name" value="Mg_chelatase"/>
    <property type="match status" value="1"/>
</dbReference>
<dbReference type="Gene3D" id="3.40.50.300">
    <property type="entry name" value="P-loop containing nucleotide triphosphate hydrolases"/>
    <property type="match status" value="1"/>
</dbReference>
<reference evidence="5 6" key="1">
    <citation type="submission" date="2017-11" db="EMBL/GenBank/DDBJ databases">
        <title>Genome-resolved metagenomics identifies genetic mobility, metabolic interactions, and unexpected diversity in perchlorate-reducing communities.</title>
        <authorList>
            <person name="Barnum T.P."/>
            <person name="Figueroa I.A."/>
            <person name="Carlstrom C.I."/>
            <person name="Lucas L.N."/>
            <person name="Engelbrektson A.L."/>
            <person name="Coates J.D."/>
        </authorList>
    </citation>
    <scope>NUCLEOTIDE SEQUENCE [LARGE SCALE GENOMIC DNA]</scope>
    <source>
        <strain evidence="5">BM301</strain>
    </source>
</reference>
<dbReference type="InterPro" id="IPR025158">
    <property type="entry name" value="Mg_chelat-rel_C"/>
</dbReference>
<dbReference type="EMBL" id="PKUN01000008">
    <property type="protein sequence ID" value="PLX62216.1"/>
    <property type="molecule type" value="Genomic_DNA"/>
</dbReference>
<dbReference type="InterPro" id="IPR000523">
    <property type="entry name" value="Mg_chelatse_chII-like_cat_dom"/>
</dbReference>
<accession>A0A2N6CY29</accession>
<keyword evidence="5" id="KW-0378">Hydrolase</keyword>
<dbReference type="SMART" id="SM00382">
    <property type="entry name" value="AAA"/>
    <property type="match status" value="1"/>
</dbReference>
<dbReference type="STRING" id="1111735.GCA_000428045_00946"/>
<proteinExistence type="inferred from homology"/>
<dbReference type="NCBIfam" id="NF007365">
    <property type="entry name" value="PRK09862.1"/>
    <property type="match status" value="1"/>
</dbReference>
<dbReference type="AlphaFoldDB" id="A0A2N6CY29"/>
<evidence type="ECO:0000256" key="3">
    <source>
        <dbReference type="ARBA" id="ARBA00022840"/>
    </source>
</evidence>
<dbReference type="InterPro" id="IPR027417">
    <property type="entry name" value="P-loop_NTPase"/>
</dbReference>
<evidence type="ECO:0000256" key="2">
    <source>
        <dbReference type="ARBA" id="ARBA00022741"/>
    </source>
</evidence>
<dbReference type="InterPro" id="IPR014721">
    <property type="entry name" value="Ribsml_uS5_D2-typ_fold_subgr"/>
</dbReference>
<dbReference type="SUPFAM" id="SSF54211">
    <property type="entry name" value="Ribosomal protein S5 domain 2-like"/>
    <property type="match status" value="1"/>
</dbReference>
<dbReference type="PANTHER" id="PTHR32039">
    <property type="entry name" value="MAGNESIUM-CHELATASE SUBUNIT CHLI"/>
    <property type="match status" value="1"/>
</dbReference>
<dbReference type="NCBIfam" id="TIGR00368">
    <property type="entry name" value="YifB family Mg chelatase-like AAA ATPase"/>
    <property type="match status" value="1"/>
</dbReference>
<evidence type="ECO:0000256" key="1">
    <source>
        <dbReference type="ARBA" id="ARBA00006354"/>
    </source>
</evidence>
<dbReference type="Gene3D" id="3.30.230.10">
    <property type="match status" value="1"/>
</dbReference>
<keyword evidence="5" id="KW-0645">Protease</keyword>
<dbReference type="PROSITE" id="PS50051">
    <property type="entry name" value="MCM_2"/>
    <property type="match status" value="1"/>
</dbReference>
<feature type="domain" description="MCM C-terminal AAA(+) ATPase" evidence="4">
    <location>
        <begin position="289"/>
        <end position="385"/>
    </location>
</feature>
<evidence type="ECO:0000313" key="6">
    <source>
        <dbReference type="Proteomes" id="UP000235015"/>
    </source>
</evidence>
<dbReference type="GO" id="GO:0005524">
    <property type="term" value="F:ATP binding"/>
    <property type="evidence" value="ECO:0007669"/>
    <property type="project" value="UniProtKB-KW"/>
</dbReference>